<reference evidence="4 5" key="1">
    <citation type="journal article" date="2024" name="G3 (Bethesda)">
        <title>Genome assembly of Hibiscus sabdariffa L. provides insights into metabolisms of medicinal natural products.</title>
        <authorList>
            <person name="Kim T."/>
        </authorList>
    </citation>
    <scope>NUCLEOTIDE SEQUENCE [LARGE SCALE GENOMIC DNA]</scope>
    <source>
        <strain evidence="4">TK-2024</strain>
        <tissue evidence="4">Old leaves</tissue>
    </source>
</reference>
<gene>
    <name evidence="4" type="ORF">V6N11_034898</name>
</gene>
<name>A0ABR1ZFG0_9ROSI</name>
<accession>A0ABR1ZFG0</accession>
<feature type="domain" description="Rhodanese" evidence="3">
    <location>
        <begin position="544"/>
        <end position="665"/>
    </location>
</feature>
<dbReference type="CDD" id="cd00158">
    <property type="entry name" value="RHOD"/>
    <property type="match status" value="1"/>
</dbReference>
<evidence type="ECO:0000259" key="3">
    <source>
        <dbReference type="PROSITE" id="PS50206"/>
    </source>
</evidence>
<dbReference type="EMBL" id="JBBPBN010001238">
    <property type="protein sequence ID" value="KAK8479155.1"/>
    <property type="molecule type" value="Genomic_DNA"/>
</dbReference>
<dbReference type="SMART" id="SM00450">
    <property type="entry name" value="RHOD"/>
    <property type="match status" value="1"/>
</dbReference>
<dbReference type="Pfam" id="PF13891">
    <property type="entry name" value="zf-C3HC3H_KANSL2"/>
    <property type="match status" value="1"/>
</dbReference>
<dbReference type="InterPro" id="IPR036873">
    <property type="entry name" value="Rhodanese-like_dom_sf"/>
</dbReference>
<dbReference type="Pfam" id="PF00581">
    <property type="entry name" value="Rhodanese"/>
    <property type="match status" value="1"/>
</dbReference>
<evidence type="ECO:0000256" key="1">
    <source>
        <dbReference type="ARBA" id="ARBA00004123"/>
    </source>
</evidence>
<dbReference type="PANTHER" id="PTHR34209">
    <property type="entry name" value="RHODANESE/CELL CYCLE CONTROL PHOSPHATASE SUPERFAMILY PROTEIN"/>
    <property type="match status" value="1"/>
</dbReference>
<dbReference type="SUPFAM" id="SSF52821">
    <property type="entry name" value="Rhodanese/Cell cycle control phosphatase"/>
    <property type="match status" value="1"/>
</dbReference>
<dbReference type="PANTHER" id="PTHR34209:SF3">
    <property type="entry name" value="RHODANESE_CELL CYCLE CONTROL PHOSPHATASE SUPERFAMILY PROTEIN"/>
    <property type="match status" value="1"/>
</dbReference>
<dbReference type="Gene3D" id="3.40.250.10">
    <property type="entry name" value="Rhodanese-like domain"/>
    <property type="match status" value="1"/>
</dbReference>
<keyword evidence="5" id="KW-1185">Reference proteome</keyword>
<dbReference type="PROSITE" id="PS50206">
    <property type="entry name" value="RHODANESE_3"/>
    <property type="match status" value="1"/>
</dbReference>
<keyword evidence="2" id="KW-0539">Nucleus</keyword>
<protein>
    <recommendedName>
        <fullName evidence="3">Rhodanese domain-containing protein</fullName>
    </recommendedName>
</protein>
<dbReference type="InterPro" id="IPR044690">
    <property type="entry name" value="CAS_plant"/>
</dbReference>
<dbReference type="InterPro" id="IPR025927">
    <property type="entry name" value="Znf_KANL2-like"/>
</dbReference>
<comment type="caution">
    <text evidence="4">The sequence shown here is derived from an EMBL/GenBank/DDBJ whole genome shotgun (WGS) entry which is preliminary data.</text>
</comment>
<sequence>MGDSLTVDGTDEDLALSKSEFLGRQEVIRRRLRRVKQLSRLYKAHYWSLMEELKRKHKEYYWIYGKSPFKEDDKDENKNLGLGFLLKCQTSDCKGKAMALTRFCHKHILKDPNQTLYRGCSYPVKSGQICKKPILRSINPPHCPIHAQAAEKHLARALKRAGLNVSSPSKLAPKLHVVVAEVRHWIFALKIIISSYHCTGAEQLSFHGGLRPFTPFQKDFQVRCNAQDKSVLGMSNGNLHRMSFKPQAVEPFYSSFAETTEQPVPMDLINSYSCPDKLNDVKCDISNVSNPSGEKLVDLIKQSVENVNGSTGTVGSETMSTTDTMVENPIAFPSTLDFDNNSPSSVTNSLDDFLNGVNESFSSSVNKGENAVKSLLDKITSSVTSVTTSASEAVDNTQALANTKVSNLSSDLNEAASKVNAFVVDLLRRTIVIVEDSLSYGASSCGYYYGSAKERLPPEIKDALTLYEERTGKALKPVGAALQQVYTGIEGVERSLGFDPNDPIVPVILLFGTSATLWAFYWVWAYSGYSGDLSPKLTLELLSGKENALLIDVRPEARDYKLVLRERDGIPDLQRVARFRYACVSLPEVEGSMSKLLKSGRDLEDSLIAVVIRNLKTIEDRSKVIIMDADGSRSKGIARSLRKLGVKRPYLVQGGFQSWVQQSVRVKELKPETTLSILNEEAEAILEDISPSPLQSAWVWCGKTLVPSVKRTFLGSKSLHLGSVAAIYALLEWEKSLQLIGILGLVLTIYRQVSSYENSEDLEKDLRLLLVPVRVGAQAYSWIAGKLGSNGIGLPTSPSPLDVQNRVLQAAAKLESLPSNAEDPSADTLLQ</sequence>
<dbReference type="Proteomes" id="UP001396334">
    <property type="component" value="Unassembled WGS sequence"/>
</dbReference>
<proteinExistence type="predicted"/>
<dbReference type="InterPro" id="IPR001763">
    <property type="entry name" value="Rhodanese-like_dom"/>
</dbReference>
<evidence type="ECO:0000313" key="4">
    <source>
        <dbReference type="EMBL" id="KAK8479155.1"/>
    </source>
</evidence>
<comment type="subcellular location">
    <subcellularLocation>
        <location evidence="1">Nucleus</location>
    </subcellularLocation>
</comment>
<evidence type="ECO:0000313" key="5">
    <source>
        <dbReference type="Proteomes" id="UP001396334"/>
    </source>
</evidence>
<evidence type="ECO:0000256" key="2">
    <source>
        <dbReference type="ARBA" id="ARBA00023242"/>
    </source>
</evidence>
<organism evidence="4 5">
    <name type="scientific">Hibiscus sabdariffa</name>
    <name type="common">roselle</name>
    <dbReference type="NCBI Taxonomy" id="183260"/>
    <lineage>
        <taxon>Eukaryota</taxon>
        <taxon>Viridiplantae</taxon>
        <taxon>Streptophyta</taxon>
        <taxon>Embryophyta</taxon>
        <taxon>Tracheophyta</taxon>
        <taxon>Spermatophyta</taxon>
        <taxon>Magnoliopsida</taxon>
        <taxon>eudicotyledons</taxon>
        <taxon>Gunneridae</taxon>
        <taxon>Pentapetalae</taxon>
        <taxon>rosids</taxon>
        <taxon>malvids</taxon>
        <taxon>Malvales</taxon>
        <taxon>Malvaceae</taxon>
        <taxon>Malvoideae</taxon>
        <taxon>Hibiscus</taxon>
    </lineage>
</organism>